<evidence type="ECO:0000313" key="1">
    <source>
        <dbReference type="EMBL" id="JAH36177.1"/>
    </source>
</evidence>
<sequence length="57" mass="6347">MCARSVIQHHVTSPTAAAKLVLDILTTGQFFYTVEQPHRHLFHQITVHKAVPASIAQ</sequence>
<dbReference type="EMBL" id="GBXM01072400">
    <property type="protein sequence ID" value="JAH36177.1"/>
    <property type="molecule type" value="Transcribed_RNA"/>
</dbReference>
<dbReference type="AlphaFoldDB" id="A0A0E9S4N0"/>
<organism evidence="1">
    <name type="scientific">Anguilla anguilla</name>
    <name type="common">European freshwater eel</name>
    <name type="synonym">Muraena anguilla</name>
    <dbReference type="NCBI Taxonomy" id="7936"/>
    <lineage>
        <taxon>Eukaryota</taxon>
        <taxon>Metazoa</taxon>
        <taxon>Chordata</taxon>
        <taxon>Craniata</taxon>
        <taxon>Vertebrata</taxon>
        <taxon>Euteleostomi</taxon>
        <taxon>Actinopterygii</taxon>
        <taxon>Neopterygii</taxon>
        <taxon>Teleostei</taxon>
        <taxon>Anguilliformes</taxon>
        <taxon>Anguillidae</taxon>
        <taxon>Anguilla</taxon>
    </lineage>
</organism>
<name>A0A0E9S4N0_ANGAN</name>
<proteinExistence type="predicted"/>
<reference evidence="1" key="1">
    <citation type="submission" date="2014-11" db="EMBL/GenBank/DDBJ databases">
        <authorList>
            <person name="Amaro Gonzalez C."/>
        </authorList>
    </citation>
    <scope>NUCLEOTIDE SEQUENCE</scope>
</reference>
<protein>
    <submittedName>
        <fullName evidence="1">Uncharacterized protein</fullName>
    </submittedName>
</protein>
<reference evidence="1" key="2">
    <citation type="journal article" date="2015" name="Fish Shellfish Immunol.">
        <title>Early steps in the European eel (Anguilla anguilla)-Vibrio vulnificus interaction in the gills: Role of the RtxA13 toxin.</title>
        <authorList>
            <person name="Callol A."/>
            <person name="Pajuelo D."/>
            <person name="Ebbesson L."/>
            <person name="Teles M."/>
            <person name="MacKenzie S."/>
            <person name="Amaro C."/>
        </authorList>
    </citation>
    <scope>NUCLEOTIDE SEQUENCE</scope>
</reference>
<accession>A0A0E9S4N0</accession>